<accession>A0ABP7DA91</accession>
<evidence type="ECO:0000313" key="2">
    <source>
        <dbReference type="EMBL" id="GAA3702967.1"/>
    </source>
</evidence>
<keyword evidence="1" id="KW-0472">Membrane</keyword>
<dbReference type="EMBL" id="BAABBF010000002">
    <property type="protein sequence ID" value="GAA3702967.1"/>
    <property type="molecule type" value="Genomic_DNA"/>
</dbReference>
<dbReference type="RefSeq" id="WP_344692362.1">
    <property type="nucleotide sequence ID" value="NZ_BAABBF010000002.1"/>
</dbReference>
<evidence type="ECO:0000256" key="1">
    <source>
        <dbReference type="SAM" id="Phobius"/>
    </source>
</evidence>
<sequence length="90" mass="9157">MYMGPIVAAETTAPPVGYAIVRTPPRPPSGVASRFVVGVPVLALATVVMVPWLVGHTLVAGALTGVRSLPGAPRALLSAIDYAGRIALGR</sequence>
<evidence type="ECO:0000313" key="3">
    <source>
        <dbReference type="Proteomes" id="UP001500523"/>
    </source>
</evidence>
<comment type="caution">
    <text evidence="2">The sequence shown here is derived from an EMBL/GenBank/DDBJ whole genome shotgun (WGS) entry which is preliminary data.</text>
</comment>
<keyword evidence="1" id="KW-0812">Transmembrane</keyword>
<keyword evidence="1" id="KW-1133">Transmembrane helix</keyword>
<organism evidence="2 3">
    <name type="scientific">Sphingomonas cynarae</name>
    <dbReference type="NCBI Taxonomy" id="930197"/>
    <lineage>
        <taxon>Bacteria</taxon>
        <taxon>Pseudomonadati</taxon>
        <taxon>Pseudomonadota</taxon>
        <taxon>Alphaproteobacteria</taxon>
        <taxon>Sphingomonadales</taxon>
        <taxon>Sphingomonadaceae</taxon>
        <taxon>Sphingomonas</taxon>
    </lineage>
</organism>
<protein>
    <submittedName>
        <fullName evidence="2">Uncharacterized protein</fullName>
    </submittedName>
</protein>
<gene>
    <name evidence="2" type="ORF">GCM10022268_10850</name>
</gene>
<name>A0ABP7DA91_9SPHN</name>
<dbReference type="Proteomes" id="UP001500523">
    <property type="component" value="Unassembled WGS sequence"/>
</dbReference>
<reference evidence="3" key="1">
    <citation type="journal article" date="2019" name="Int. J. Syst. Evol. Microbiol.">
        <title>The Global Catalogue of Microorganisms (GCM) 10K type strain sequencing project: providing services to taxonomists for standard genome sequencing and annotation.</title>
        <authorList>
            <consortium name="The Broad Institute Genomics Platform"/>
            <consortium name="The Broad Institute Genome Sequencing Center for Infectious Disease"/>
            <person name="Wu L."/>
            <person name="Ma J."/>
        </authorList>
    </citation>
    <scope>NUCLEOTIDE SEQUENCE [LARGE SCALE GENOMIC DNA]</scope>
    <source>
        <strain evidence="3">JCM 17498</strain>
    </source>
</reference>
<keyword evidence="3" id="KW-1185">Reference proteome</keyword>
<feature type="transmembrane region" description="Helical" evidence="1">
    <location>
        <begin position="35"/>
        <end position="54"/>
    </location>
</feature>
<proteinExistence type="predicted"/>